<evidence type="ECO:0000259" key="3">
    <source>
        <dbReference type="Pfam" id="PF05188"/>
    </source>
</evidence>
<dbReference type="FunFam" id="3.30.420.110:FF:000003">
    <property type="entry name" value="mutS protein homolog 4"/>
    <property type="match status" value="1"/>
</dbReference>
<comment type="similarity">
    <text evidence="1">Belongs to the DNA mismatch repair MutS family.</text>
</comment>
<dbReference type="EMBL" id="JABFTP020000062">
    <property type="protein sequence ID" value="KAL3273960.1"/>
    <property type="molecule type" value="Genomic_DNA"/>
</dbReference>
<dbReference type="AlphaFoldDB" id="A0ABD2N5E2"/>
<proteinExistence type="inferred from homology"/>
<keyword evidence="6" id="KW-1185">Reference proteome</keyword>
<feature type="domain" description="DNA mismatch repair protein MutS core" evidence="4">
    <location>
        <begin position="236"/>
        <end position="334"/>
    </location>
</feature>
<feature type="compositionally biased region" description="Low complexity" evidence="2">
    <location>
        <begin position="55"/>
        <end position="68"/>
    </location>
</feature>
<evidence type="ECO:0000256" key="1">
    <source>
        <dbReference type="ARBA" id="ARBA00006271"/>
    </source>
</evidence>
<name>A0ABD2N5E2_9CUCU</name>
<dbReference type="SUPFAM" id="SSF48334">
    <property type="entry name" value="DNA repair protein MutS, domain III"/>
    <property type="match status" value="1"/>
</dbReference>
<dbReference type="Pfam" id="PF05192">
    <property type="entry name" value="MutS_III"/>
    <property type="match status" value="1"/>
</dbReference>
<evidence type="ECO:0000313" key="6">
    <source>
        <dbReference type="Proteomes" id="UP001516400"/>
    </source>
</evidence>
<dbReference type="InterPro" id="IPR045076">
    <property type="entry name" value="MutS"/>
</dbReference>
<dbReference type="PANTHER" id="PTHR11361:SF21">
    <property type="entry name" value="MUTS PROTEIN HOMOLOG 4"/>
    <property type="match status" value="1"/>
</dbReference>
<dbReference type="InterPro" id="IPR036678">
    <property type="entry name" value="MutS_con_dom_sf"/>
</dbReference>
<protein>
    <submittedName>
        <fullName evidence="5">Uncharacterized protein</fullName>
    </submittedName>
</protein>
<dbReference type="SUPFAM" id="SSF53150">
    <property type="entry name" value="DNA repair protein MutS, domain II"/>
    <property type="match status" value="1"/>
</dbReference>
<dbReference type="Gene3D" id="3.30.420.110">
    <property type="entry name" value="MutS, connector domain"/>
    <property type="match status" value="1"/>
</dbReference>
<dbReference type="Proteomes" id="UP001516400">
    <property type="component" value="Unassembled WGS sequence"/>
</dbReference>
<dbReference type="InterPro" id="IPR036187">
    <property type="entry name" value="DNA_mismatch_repair_MutS_sf"/>
</dbReference>
<feature type="region of interest" description="Disordered" evidence="2">
    <location>
        <begin position="1"/>
        <end position="70"/>
    </location>
</feature>
<gene>
    <name evidence="5" type="ORF">HHI36_015383</name>
</gene>
<evidence type="ECO:0000259" key="4">
    <source>
        <dbReference type="Pfam" id="PF05192"/>
    </source>
</evidence>
<dbReference type="InterPro" id="IPR007860">
    <property type="entry name" value="DNA_mmatch_repair_MutS_con_dom"/>
</dbReference>
<organism evidence="5 6">
    <name type="scientific">Cryptolaemus montrouzieri</name>
    <dbReference type="NCBI Taxonomy" id="559131"/>
    <lineage>
        <taxon>Eukaryota</taxon>
        <taxon>Metazoa</taxon>
        <taxon>Ecdysozoa</taxon>
        <taxon>Arthropoda</taxon>
        <taxon>Hexapoda</taxon>
        <taxon>Insecta</taxon>
        <taxon>Pterygota</taxon>
        <taxon>Neoptera</taxon>
        <taxon>Endopterygota</taxon>
        <taxon>Coleoptera</taxon>
        <taxon>Polyphaga</taxon>
        <taxon>Cucujiformia</taxon>
        <taxon>Coccinelloidea</taxon>
        <taxon>Coccinellidae</taxon>
        <taxon>Scymninae</taxon>
        <taxon>Scymnini</taxon>
        <taxon>Cryptolaemus</taxon>
    </lineage>
</organism>
<accession>A0ABD2N5E2</accession>
<dbReference type="Pfam" id="PF05188">
    <property type="entry name" value="MutS_II"/>
    <property type="match status" value="1"/>
</dbReference>
<evidence type="ECO:0000256" key="2">
    <source>
        <dbReference type="SAM" id="MobiDB-lite"/>
    </source>
</evidence>
<comment type="caution">
    <text evidence="5">The sequence shown here is derived from an EMBL/GenBank/DDBJ whole genome shotgun (WGS) entry which is preliminary data.</text>
</comment>
<dbReference type="Gene3D" id="1.10.1420.10">
    <property type="match status" value="1"/>
</dbReference>
<dbReference type="InterPro" id="IPR007696">
    <property type="entry name" value="DNA_mismatch_repair_MutS_core"/>
</dbReference>
<sequence length="486" mass="55284">MNLREQVNRGKINAGTNNKKQPRYGSKPFMGLPSNRVKSTKKDSTPSSNINWGKSHQSISSSSGLHSETTSKEDSRIIVALSEGRGEARCEVGLAAINVSQPRLILCQISDTQSYHNTLRKINIFNPSQILVPMTFVESSIQSRFVEKVKDQFPDVNYTYVRRNTYNKASGMEYVQELCIPSMNSVLLVLQHKYYALTAASALLRFLQGNLNIFYASGSIRIDYQESEGYAIIDVSTADRLELVSSTKPLQATKYSTLFGVLNNCYTKIGERALRTVLLQPPYATSIILERQECVTSLMKRPEKLQAIQVMLQKMGNIDQLLTLSTIVIDDSQYWSNRQLNYMLYLNGLVDIVGTFNEVISDFEQSFFRNLCYTLNSEGFIYIRDKVRTLIHDNAHAAKSHNGLLQRCFAIKPGINGLLDLVRKVYSERLDDMRDYVKLLGEKYNLPLTLGNNISKGYHIVFSMNKHQRMSMKNQIFLKNSFRFAD</sequence>
<feature type="compositionally biased region" description="Polar residues" evidence="2">
    <location>
        <begin position="45"/>
        <end position="54"/>
    </location>
</feature>
<reference evidence="5 6" key="1">
    <citation type="journal article" date="2021" name="BMC Biol.">
        <title>Horizontally acquired antibacterial genes associated with adaptive radiation of ladybird beetles.</title>
        <authorList>
            <person name="Li H.S."/>
            <person name="Tang X.F."/>
            <person name="Huang Y.H."/>
            <person name="Xu Z.Y."/>
            <person name="Chen M.L."/>
            <person name="Du X.Y."/>
            <person name="Qiu B.Y."/>
            <person name="Chen P.T."/>
            <person name="Zhang W."/>
            <person name="Slipinski A."/>
            <person name="Escalona H.E."/>
            <person name="Waterhouse R.M."/>
            <person name="Zwick A."/>
            <person name="Pang H."/>
        </authorList>
    </citation>
    <scope>NUCLEOTIDE SEQUENCE [LARGE SCALE GENOMIC DNA]</scope>
    <source>
        <strain evidence="5">SYSU2018</strain>
    </source>
</reference>
<evidence type="ECO:0000313" key="5">
    <source>
        <dbReference type="EMBL" id="KAL3273960.1"/>
    </source>
</evidence>
<feature type="domain" description="DNA mismatch repair protein MutS connector" evidence="3">
    <location>
        <begin position="77"/>
        <end position="208"/>
    </location>
</feature>
<dbReference type="PANTHER" id="PTHR11361">
    <property type="entry name" value="DNA MISMATCH REPAIR PROTEIN MUTS FAMILY MEMBER"/>
    <property type="match status" value="1"/>
</dbReference>